<comment type="caution">
    <text evidence="1">The sequence shown here is derived from an EMBL/GenBank/DDBJ whole genome shotgun (WGS) entry which is preliminary data.</text>
</comment>
<proteinExistence type="predicted"/>
<dbReference type="EMBL" id="JASKHM010000017">
    <property type="protein sequence ID" value="MEQ4485853.1"/>
    <property type="molecule type" value="Genomic_DNA"/>
</dbReference>
<dbReference type="RefSeq" id="WP_232188458.1">
    <property type="nucleotide sequence ID" value="NZ_JAIOAP010000016.1"/>
</dbReference>
<protein>
    <submittedName>
        <fullName evidence="1">Uncharacterized protein</fullName>
    </submittedName>
</protein>
<sequence length="74" mass="8629">MDLEKIRKTLACSDCPGSEIKIAHSFNEVGIYSRTPMKRPERTDYRHLRDRILFVCGKCGWILREYADDPGKLK</sequence>
<organism evidence="1 2">
    <name type="scientific">Cohnella silvisoli</name>
    <dbReference type="NCBI Taxonomy" id="2873699"/>
    <lineage>
        <taxon>Bacteria</taxon>
        <taxon>Bacillati</taxon>
        <taxon>Bacillota</taxon>
        <taxon>Bacilli</taxon>
        <taxon>Bacillales</taxon>
        <taxon>Paenibacillaceae</taxon>
        <taxon>Cohnella</taxon>
    </lineage>
</organism>
<evidence type="ECO:0000313" key="2">
    <source>
        <dbReference type="Proteomes" id="UP001493487"/>
    </source>
</evidence>
<dbReference type="Proteomes" id="UP001493487">
    <property type="component" value="Unassembled WGS sequence"/>
</dbReference>
<gene>
    <name evidence="1" type="ORF">QJS35_26070</name>
</gene>
<keyword evidence="2" id="KW-1185">Reference proteome</keyword>
<evidence type="ECO:0000313" key="1">
    <source>
        <dbReference type="EMBL" id="MEQ4485853.1"/>
    </source>
</evidence>
<name>A0ABV1L0R0_9BACL</name>
<reference evidence="1 2" key="1">
    <citation type="journal article" date="2023" name="Genome Announc.">
        <title>Pan-Genome Analyses of the Genus Cohnella and Proposal of the Novel Species Cohnella silvisoli sp. nov., Isolated from Forest Soil.</title>
        <authorList>
            <person name="Wang C."/>
            <person name="Mao L."/>
            <person name="Bao G."/>
            <person name="Zhu H."/>
        </authorList>
    </citation>
    <scope>NUCLEOTIDE SEQUENCE [LARGE SCALE GENOMIC DNA]</scope>
    <source>
        <strain evidence="1 2">NL03-T5-1</strain>
    </source>
</reference>
<accession>A0ABV1L0R0</accession>